<keyword evidence="8" id="KW-1133">Transmembrane helix</keyword>
<dbReference type="AlphaFoldDB" id="A0A1M2VCE5"/>
<evidence type="ECO:0000256" key="7">
    <source>
        <dbReference type="SAM" id="MobiDB-lite"/>
    </source>
</evidence>
<keyword evidence="6 8" id="KW-0472">Membrane</keyword>
<evidence type="ECO:0000256" key="2">
    <source>
        <dbReference type="ARBA" id="ARBA00004673"/>
    </source>
</evidence>
<evidence type="ECO:0000256" key="1">
    <source>
        <dbReference type="ARBA" id="ARBA00004434"/>
    </source>
</evidence>
<evidence type="ECO:0000313" key="9">
    <source>
        <dbReference type="EMBL" id="OJT05244.1"/>
    </source>
</evidence>
<proteinExistence type="inferred from homology"/>
<organism evidence="9 10">
    <name type="scientific">Trametes pubescens</name>
    <name type="common">White-rot fungus</name>
    <dbReference type="NCBI Taxonomy" id="154538"/>
    <lineage>
        <taxon>Eukaryota</taxon>
        <taxon>Fungi</taxon>
        <taxon>Dikarya</taxon>
        <taxon>Basidiomycota</taxon>
        <taxon>Agaricomycotina</taxon>
        <taxon>Agaricomycetes</taxon>
        <taxon>Polyporales</taxon>
        <taxon>Polyporaceae</taxon>
        <taxon>Trametes</taxon>
    </lineage>
</organism>
<evidence type="ECO:0000256" key="6">
    <source>
        <dbReference type="ARBA" id="ARBA00023136"/>
    </source>
</evidence>
<name>A0A1M2VCE5_TRAPU</name>
<sequence length="211" mass="23331">MLSAFSTPLERISIQMIICQSRFPHAVLRPGGLSQATAILAPAQRGLLTFRHPPVRQWYDRVGLPHCLHNDDAARSSLPSAQPPQPPAALLDHPLASAPPPLFVPETLAMSPLARTSPAAFRAALKRAPRQTRSFGLHHTNQHTTHQVRTALCPRAPRGVRENQAAHLRARPLFLQNMPFTYDNRRKFATRYAGAAVTFFAVPFIAAGYQM</sequence>
<comment type="caution">
    <text evidence="9">The sequence shown here is derived from an EMBL/GenBank/DDBJ whole genome shotgun (WGS) entry which is preliminary data.</text>
</comment>
<dbReference type="Gene3D" id="4.10.49.10">
    <property type="entry name" value="Cytochrome c oxidase subunit VIIc"/>
    <property type="match status" value="1"/>
</dbReference>
<evidence type="ECO:0000256" key="4">
    <source>
        <dbReference type="ARBA" id="ARBA00022792"/>
    </source>
</evidence>
<feature type="region of interest" description="Disordered" evidence="7">
    <location>
        <begin position="73"/>
        <end position="94"/>
    </location>
</feature>
<evidence type="ECO:0000313" key="10">
    <source>
        <dbReference type="Proteomes" id="UP000184267"/>
    </source>
</evidence>
<keyword evidence="8" id="KW-0812">Transmembrane</keyword>
<dbReference type="Proteomes" id="UP000184267">
    <property type="component" value="Unassembled WGS sequence"/>
</dbReference>
<dbReference type="OrthoDB" id="9974841at2759"/>
<dbReference type="InterPro" id="IPR036636">
    <property type="entry name" value="COX7C/Cox8_sf"/>
</dbReference>
<keyword evidence="5" id="KW-0496">Mitochondrion</keyword>
<dbReference type="InterPro" id="IPR004202">
    <property type="entry name" value="COX7C/Cox8"/>
</dbReference>
<comment type="pathway">
    <text evidence="2">Energy metabolism; oxidative phosphorylation.</text>
</comment>
<comment type="similarity">
    <text evidence="3">Belongs to the cytochrome c oxidase VIIc family.</text>
</comment>
<keyword evidence="10" id="KW-1185">Reference proteome</keyword>
<dbReference type="UniPathway" id="UPA00705"/>
<dbReference type="GO" id="GO:0005743">
    <property type="term" value="C:mitochondrial inner membrane"/>
    <property type="evidence" value="ECO:0007669"/>
    <property type="project" value="UniProtKB-SubCell"/>
</dbReference>
<comment type="subcellular location">
    <subcellularLocation>
        <location evidence="1">Mitochondrion inner membrane</location>
        <topology evidence="1">Single-pass membrane protein</topology>
    </subcellularLocation>
</comment>
<feature type="transmembrane region" description="Helical" evidence="8">
    <location>
        <begin position="188"/>
        <end position="209"/>
    </location>
</feature>
<protein>
    <submittedName>
        <fullName evidence="9">Uncharacterized protein</fullName>
    </submittedName>
</protein>
<reference evidence="9 10" key="1">
    <citation type="submission" date="2016-10" db="EMBL/GenBank/DDBJ databases">
        <title>Genome sequence of the basidiomycete white-rot fungus Trametes pubescens.</title>
        <authorList>
            <person name="Makela M.R."/>
            <person name="Granchi Z."/>
            <person name="Peng M."/>
            <person name="De Vries R.P."/>
            <person name="Grigoriev I."/>
            <person name="Riley R."/>
            <person name="Hilden K."/>
        </authorList>
    </citation>
    <scope>NUCLEOTIDE SEQUENCE [LARGE SCALE GENOMIC DNA]</scope>
    <source>
        <strain evidence="9 10">FBCC735</strain>
    </source>
</reference>
<dbReference type="EMBL" id="MNAD01001477">
    <property type="protein sequence ID" value="OJT05244.1"/>
    <property type="molecule type" value="Genomic_DNA"/>
</dbReference>
<dbReference type="GO" id="GO:0045277">
    <property type="term" value="C:respiratory chain complex IV"/>
    <property type="evidence" value="ECO:0007669"/>
    <property type="project" value="InterPro"/>
</dbReference>
<keyword evidence="4" id="KW-0999">Mitochondrion inner membrane</keyword>
<evidence type="ECO:0000256" key="8">
    <source>
        <dbReference type="SAM" id="Phobius"/>
    </source>
</evidence>
<dbReference type="Pfam" id="PF02935">
    <property type="entry name" value="COX7C"/>
    <property type="match status" value="1"/>
</dbReference>
<dbReference type="GO" id="GO:0006123">
    <property type="term" value="P:mitochondrial electron transport, cytochrome c to oxygen"/>
    <property type="evidence" value="ECO:0007669"/>
    <property type="project" value="InterPro"/>
</dbReference>
<dbReference type="STRING" id="154538.A0A1M2VCE5"/>
<gene>
    <name evidence="9" type="ORF">TRAPUB_3982</name>
</gene>
<evidence type="ECO:0000256" key="3">
    <source>
        <dbReference type="ARBA" id="ARBA00010514"/>
    </source>
</evidence>
<evidence type="ECO:0000256" key="5">
    <source>
        <dbReference type="ARBA" id="ARBA00023128"/>
    </source>
</evidence>
<accession>A0A1M2VCE5</accession>